<dbReference type="PANTHER" id="PTHR43685:SF5">
    <property type="entry name" value="GLYCOSYLTRANSFERASE EPSE-RELATED"/>
    <property type="match status" value="1"/>
</dbReference>
<dbReference type="PANTHER" id="PTHR43685">
    <property type="entry name" value="GLYCOSYLTRANSFERASE"/>
    <property type="match status" value="1"/>
</dbReference>
<dbReference type="InterPro" id="IPR001173">
    <property type="entry name" value="Glyco_trans_2-like"/>
</dbReference>
<accession>A0ABY4DC63</accession>
<name>A0ABY4DC63_9SPIR</name>
<keyword evidence="2 5" id="KW-0328">Glycosyltransferase</keyword>
<keyword evidence="6" id="KW-1185">Reference proteome</keyword>
<dbReference type="Gene3D" id="3.90.550.10">
    <property type="entry name" value="Spore Coat Polysaccharide Biosynthesis Protein SpsA, Chain A"/>
    <property type="match status" value="1"/>
</dbReference>
<dbReference type="InterPro" id="IPR050834">
    <property type="entry name" value="Glycosyltransf_2"/>
</dbReference>
<feature type="domain" description="Glycosyltransferase 2-like" evidence="4">
    <location>
        <begin position="8"/>
        <end position="171"/>
    </location>
</feature>
<sequence length="322" mass="37835">MAEFPIVTVLMSTYNEPVEYIQAALSSILNQTYFNLEVLVIVDNPQNLEAISFLKSSSQKDNRITIHINERNRGLVYCLNYGISIAKGEYIARMDADDISFHKRIEQELEFLLEHDHDLVSTGIVAIDEGGKVLEGEKHPKYQPGRNLEKQMYFENMVAHPTVLIRKKALDRLNGYRTIKSAEDYDLWLRFLTDGYSIGFLETPLLYRRISYEGVSRLNRYVQFLGAEYVRLLYRQRKKLGRDDHSEEYYNAFLKKHHYFDKKALEAYHASYKEYCLAKEMLRNGKKLTAFKLFVHSTIASKLRMKHVWVMSRNKVRNFLFA</sequence>
<evidence type="ECO:0000256" key="1">
    <source>
        <dbReference type="ARBA" id="ARBA00006739"/>
    </source>
</evidence>
<dbReference type="InterPro" id="IPR029044">
    <property type="entry name" value="Nucleotide-diphossugar_trans"/>
</dbReference>
<organism evidence="5 6">
    <name type="scientific">Sphaerochaeta associata</name>
    <dbReference type="NCBI Taxonomy" id="1129264"/>
    <lineage>
        <taxon>Bacteria</taxon>
        <taxon>Pseudomonadati</taxon>
        <taxon>Spirochaetota</taxon>
        <taxon>Spirochaetia</taxon>
        <taxon>Spirochaetales</taxon>
        <taxon>Sphaerochaetaceae</taxon>
        <taxon>Sphaerochaeta</taxon>
    </lineage>
</organism>
<dbReference type="GO" id="GO:0016757">
    <property type="term" value="F:glycosyltransferase activity"/>
    <property type="evidence" value="ECO:0007669"/>
    <property type="project" value="UniProtKB-KW"/>
</dbReference>
<dbReference type="SUPFAM" id="SSF53448">
    <property type="entry name" value="Nucleotide-diphospho-sugar transferases"/>
    <property type="match status" value="1"/>
</dbReference>
<evidence type="ECO:0000256" key="3">
    <source>
        <dbReference type="ARBA" id="ARBA00022679"/>
    </source>
</evidence>
<gene>
    <name evidence="5" type="ORF">MUG09_02125</name>
</gene>
<dbReference type="EC" id="2.4.-.-" evidence="5"/>
<dbReference type="Proteomes" id="UP000829708">
    <property type="component" value="Chromosome"/>
</dbReference>
<reference evidence="6" key="1">
    <citation type="journal article" date="2024" name="J Bioinform Genom">
        <title>Complete genome sequence of the type strain bacterium Sphaerochaeta associata GLS2t (VKM B-2742)t.</title>
        <authorList>
            <person name="Troshina O.Y."/>
            <person name="Tepeeva A.N."/>
            <person name="Arzamasceva V.O."/>
            <person name="Whitman W.B."/>
            <person name="Varghese N."/>
            <person name="Shapiro N."/>
            <person name="Woyke T."/>
            <person name="Kripides N.C."/>
            <person name="Vasilenko O.V."/>
        </authorList>
    </citation>
    <scope>NUCLEOTIDE SEQUENCE [LARGE SCALE GENOMIC DNA]</scope>
    <source>
        <strain evidence="6">GLS2T</strain>
    </source>
</reference>
<evidence type="ECO:0000313" key="6">
    <source>
        <dbReference type="Proteomes" id="UP000829708"/>
    </source>
</evidence>
<protein>
    <submittedName>
        <fullName evidence="5">Glycosyltransferase</fullName>
        <ecNumber evidence="5">2.4.-.-</ecNumber>
    </submittedName>
</protein>
<evidence type="ECO:0000256" key="2">
    <source>
        <dbReference type="ARBA" id="ARBA00022676"/>
    </source>
</evidence>
<dbReference type="EMBL" id="CP094929">
    <property type="protein sequence ID" value="UOM51570.1"/>
    <property type="molecule type" value="Genomic_DNA"/>
</dbReference>
<keyword evidence="3 5" id="KW-0808">Transferase</keyword>
<evidence type="ECO:0000313" key="5">
    <source>
        <dbReference type="EMBL" id="UOM51570.1"/>
    </source>
</evidence>
<comment type="similarity">
    <text evidence="1">Belongs to the glycosyltransferase 2 family.</text>
</comment>
<dbReference type="Pfam" id="PF00535">
    <property type="entry name" value="Glycos_transf_2"/>
    <property type="match status" value="1"/>
</dbReference>
<proteinExistence type="inferred from homology"/>
<dbReference type="RefSeq" id="WP_244773042.1">
    <property type="nucleotide sequence ID" value="NZ_CP094929.1"/>
</dbReference>
<evidence type="ECO:0000259" key="4">
    <source>
        <dbReference type="Pfam" id="PF00535"/>
    </source>
</evidence>